<feature type="transmembrane region" description="Helical" evidence="5">
    <location>
        <begin position="258"/>
        <end position="277"/>
    </location>
</feature>
<feature type="transmembrane region" description="Helical" evidence="5">
    <location>
        <begin position="135"/>
        <end position="158"/>
    </location>
</feature>
<evidence type="ECO:0008006" key="9">
    <source>
        <dbReference type="Google" id="ProtNLM"/>
    </source>
</evidence>
<dbReference type="Pfam" id="PF02535">
    <property type="entry name" value="Zip"/>
    <property type="match status" value="2"/>
</dbReference>
<feature type="transmembrane region" description="Helical" evidence="5">
    <location>
        <begin position="230"/>
        <end position="252"/>
    </location>
</feature>
<keyword evidence="4 5" id="KW-0472">Membrane</keyword>
<evidence type="ECO:0000256" key="4">
    <source>
        <dbReference type="ARBA" id="ARBA00023136"/>
    </source>
</evidence>
<feature type="transmembrane region" description="Helical" evidence="5">
    <location>
        <begin position="103"/>
        <end position="123"/>
    </location>
</feature>
<feature type="chain" id="PRO_5046105842" description="Zinc/iron permease" evidence="6">
    <location>
        <begin position="24"/>
        <end position="430"/>
    </location>
</feature>
<keyword evidence="2 5" id="KW-0812">Transmembrane</keyword>
<evidence type="ECO:0000256" key="3">
    <source>
        <dbReference type="ARBA" id="ARBA00022989"/>
    </source>
</evidence>
<reference evidence="7 8" key="1">
    <citation type="submission" date="2023-01" db="EMBL/GenBank/DDBJ databases">
        <title>Analysis of 21 Apiospora genomes using comparative genomics revels a genus with tremendous synthesis potential of carbohydrate active enzymes and secondary metabolites.</title>
        <authorList>
            <person name="Sorensen T."/>
        </authorList>
    </citation>
    <scope>NUCLEOTIDE SEQUENCE [LARGE SCALE GENOMIC DNA]</scope>
    <source>
        <strain evidence="7 8">CBS 114990</strain>
    </source>
</reference>
<evidence type="ECO:0000313" key="8">
    <source>
        <dbReference type="Proteomes" id="UP001433268"/>
    </source>
</evidence>
<keyword evidence="6" id="KW-0732">Signal</keyword>
<evidence type="ECO:0000313" key="7">
    <source>
        <dbReference type="EMBL" id="KAK8084464.1"/>
    </source>
</evidence>
<comment type="subcellular location">
    <subcellularLocation>
        <location evidence="1">Membrane</location>
        <topology evidence="1">Multi-pass membrane protein</topology>
    </subcellularLocation>
</comment>
<feature type="transmembrane region" description="Helical" evidence="5">
    <location>
        <begin position="366"/>
        <end position="388"/>
    </location>
</feature>
<dbReference type="InterPro" id="IPR003689">
    <property type="entry name" value="ZIP"/>
</dbReference>
<dbReference type="EMBL" id="JAQQWN010000005">
    <property type="protein sequence ID" value="KAK8084464.1"/>
    <property type="molecule type" value="Genomic_DNA"/>
</dbReference>
<evidence type="ECO:0000256" key="5">
    <source>
        <dbReference type="SAM" id="Phobius"/>
    </source>
</evidence>
<evidence type="ECO:0000256" key="2">
    <source>
        <dbReference type="ARBA" id="ARBA00022692"/>
    </source>
</evidence>
<accession>A0ABR1WLU2</accession>
<sequence>MVRGLCLYDVLAILVLLVSLAYQSPLNLQSAEVVTLIERTIQSRVAADFSTPLLNGSELRGEFGIDKERHCHFHAGVEHCEDEQETGDPLNCGLIKRHYNIPLRWGMVAAVLVASAIGTYSPIIMRVNTPSTSNALLAFIKQFGTGVVVSTAFIHVTISMQLVDMRGSIQLFTHASLMFQNKCLGEIDYEATPAAILLAGVFVSFAVDFLSHRFFSRRQADEQQQANNELVNIFVLESGIMFHSLLIGVTLVVTGDSFFVTLAVVIGFHQLFEGIALGSRIAELGLATVRNMVQVQVPTGPSYGTVASAEEEEPLLGSGTQTPTTTGAAVSARKKFALASGFAFITPLGMILGMAVLHRFNGNDPFTIVALGSLDAFSAGILVWTGVVEMWAKDWLEGGEMANQSSARTGLGLLGLVSGMGLMGLLGKWA</sequence>
<protein>
    <recommendedName>
        <fullName evidence="9">Zinc/iron permease</fullName>
    </recommendedName>
</protein>
<keyword evidence="8" id="KW-1185">Reference proteome</keyword>
<organism evidence="7 8">
    <name type="scientific">Apiospora hydei</name>
    <dbReference type="NCBI Taxonomy" id="1337664"/>
    <lineage>
        <taxon>Eukaryota</taxon>
        <taxon>Fungi</taxon>
        <taxon>Dikarya</taxon>
        <taxon>Ascomycota</taxon>
        <taxon>Pezizomycotina</taxon>
        <taxon>Sordariomycetes</taxon>
        <taxon>Xylariomycetidae</taxon>
        <taxon>Amphisphaeriales</taxon>
        <taxon>Apiosporaceae</taxon>
        <taxon>Apiospora</taxon>
    </lineage>
</organism>
<comment type="caution">
    <text evidence="7">The sequence shown here is derived from an EMBL/GenBank/DDBJ whole genome shotgun (WGS) entry which is preliminary data.</text>
</comment>
<dbReference type="Proteomes" id="UP001433268">
    <property type="component" value="Unassembled WGS sequence"/>
</dbReference>
<evidence type="ECO:0000256" key="6">
    <source>
        <dbReference type="SAM" id="SignalP"/>
    </source>
</evidence>
<feature type="signal peptide" evidence="6">
    <location>
        <begin position="1"/>
        <end position="23"/>
    </location>
</feature>
<feature type="transmembrane region" description="Helical" evidence="5">
    <location>
        <begin position="409"/>
        <end position="427"/>
    </location>
</feature>
<dbReference type="PANTHER" id="PTHR11040:SF44">
    <property type="entry name" value="PROTEIN ZNTC-RELATED"/>
    <property type="match status" value="1"/>
</dbReference>
<feature type="transmembrane region" description="Helical" evidence="5">
    <location>
        <begin position="336"/>
        <end position="360"/>
    </location>
</feature>
<keyword evidence="3 5" id="KW-1133">Transmembrane helix</keyword>
<dbReference type="RefSeq" id="XP_066668973.1">
    <property type="nucleotide sequence ID" value="XM_066810050.1"/>
</dbReference>
<gene>
    <name evidence="7" type="ORF">PG997_005735</name>
</gene>
<dbReference type="PANTHER" id="PTHR11040">
    <property type="entry name" value="ZINC/IRON TRANSPORTER"/>
    <property type="match status" value="1"/>
</dbReference>
<feature type="transmembrane region" description="Helical" evidence="5">
    <location>
        <begin position="191"/>
        <end position="210"/>
    </location>
</feature>
<dbReference type="GeneID" id="92043110"/>
<proteinExistence type="predicted"/>
<name>A0ABR1WLU2_9PEZI</name>
<evidence type="ECO:0000256" key="1">
    <source>
        <dbReference type="ARBA" id="ARBA00004141"/>
    </source>
</evidence>